<dbReference type="Proteomes" id="UP000694941">
    <property type="component" value="Unplaced"/>
</dbReference>
<dbReference type="InterPro" id="IPR026094">
    <property type="entry name" value="GPS2"/>
</dbReference>
<protein>
    <submittedName>
        <fullName evidence="3 4">G protein pathway suppressor 2-like</fullName>
    </submittedName>
</protein>
<name>A0ABM1TBS3_LIMPO</name>
<feature type="compositionally biased region" description="Polar residues" evidence="1">
    <location>
        <begin position="339"/>
        <end position="359"/>
    </location>
</feature>
<dbReference type="PANTHER" id="PTHR22654:SF2">
    <property type="entry name" value="G PROTEIN PATHWAY SUPPRESSOR 2"/>
    <property type="match status" value="1"/>
</dbReference>
<feature type="compositionally biased region" description="Low complexity" evidence="1">
    <location>
        <begin position="303"/>
        <end position="313"/>
    </location>
</feature>
<feature type="compositionally biased region" description="Polar residues" evidence="1">
    <location>
        <begin position="182"/>
        <end position="214"/>
    </location>
</feature>
<feature type="region of interest" description="Disordered" evidence="1">
    <location>
        <begin position="303"/>
        <end position="359"/>
    </location>
</feature>
<reference evidence="3 4" key="1">
    <citation type="submission" date="2025-05" db="UniProtKB">
        <authorList>
            <consortium name="RefSeq"/>
        </authorList>
    </citation>
    <scope>IDENTIFICATION</scope>
    <source>
        <tissue evidence="3 4">Muscle</tissue>
    </source>
</reference>
<keyword evidence="2" id="KW-1185">Reference proteome</keyword>
<sequence>MPTLIERPKMSLAMWAALKSHIMRQREKKKQEQEADAAIERLRREQEMKQKQNAMTLEEIKDQVAKLSHKLIQLKDEKHQLFLQLKKVLNEDETRRKVQEANDLAALGHGFQQQAIPFGPSPVYLSGAVNARSASSMYKVTAPPQNVIPQGAMKRPRSPSPPPIGYQQNYNYKVQVTNYGQKPSTFHGNQGPTYFTHPPSATTPSGGQPSQATPTPYPGFGTPHPTGQYPQEQGGNTKHLPPQGYHLPHLQQQAPGYVTSLQQPLEHSSQKPGFNEEKYVQQSGVVSMRGVQLAGIPSGQQVIPIQQQPKPGGITAGYPVRAQPPPPSSVAHYQPQHGFPSTQNVSRHNFSNQPTTRYY</sequence>
<dbReference type="RefSeq" id="XP_013785100.1">
    <property type="nucleotide sequence ID" value="XM_013929646.2"/>
</dbReference>
<dbReference type="Pfam" id="PF15991">
    <property type="entry name" value="G_path_suppress"/>
    <property type="match status" value="1"/>
</dbReference>
<feature type="region of interest" description="Disordered" evidence="1">
    <location>
        <begin position="26"/>
        <end position="50"/>
    </location>
</feature>
<gene>
    <name evidence="3 4" type="primary">LOC106469181</name>
</gene>
<dbReference type="RefSeq" id="XP_022253329.1">
    <property type="nucleotide sequence ID" value="XM_022397621.1"/>
</dbReference>
<feature type="region of interest" description="Disordered" evidence="1">
    <location>
        <begin position="182"/>
        <end position="249"/>
    </location>
</feature>
<proteinExistence type="predicted"/>
<feature type="compositionally biased region" description="Basic and acidic residues" evidence="1">
    <location>
        <begin position="29"/>
        <end position="50"/>
    </location>
</feature>
<dbReference type="PANTHER" id="PTHR22654">
    <property type="entry name" value="G PROTEIN PATHWAY SUPPRESSOR 2"/>
    <property type="match status" value="1"/>
</dbReference>
<evidence type="ECO:0000313" key="4">
    <source>
        <dbReference type="RefSeq" id="XP_022253329.1"/>
    </source>
</evidence>
<organism evidence="2 4">
    <name type="scientific">Limulus polyphemus</name>
    <name type="common">Atlantic horseshoe crab</name>
    <dbReference type="NCBI Taxonomy" id="6850"/>
    <lineage>
        <taxon>Eukaryota</taxon>
        <taxon>Metazoa</taxon>
        <taxon>Ecdysozoa</taxon>
        <taxon>Arthropoda</taxon>
        <taxon>Chelicerata</taxon>
        <taxon>Merostomata</taxon>
        <taxon>Xiphosura</taxon>
        <taxon>Limulidae</taxon>
        <taxon>Limulus</taxon>
    </lineage>
</organism>
<evidence type="ECO:0000313" key="3">
    <source>
        <dbReference type="RefSeq" id="XP_013785100.1"/>
    </source>
</evidence>
<evidence type="ECO:0000313" key="2">
    <source>
        <dbReference type="Proteomes" id="UP000694941"/>
    </source>
</evidence>
<accession>A0ABM1TBS3</accession>
<dbReference type="GeneID" id="106469181"/>
<evidence type="ECO:0000256" key="1">
    <source>
        <dbReference type="SAM" id="MobiDB-lite"/>
    </source>
</evidence>